<dbReference type="Pfam" id="PF01740">
    <property type="entry name" value="STAS"/>
    <property type="match status" value="1"/>
</dbReference>
<dbReference type="SUPFAM" id="SSF51206">
    <property type="entry name" value="cAMP-binding domain-like"/>
    <property type="match status" value="1"/>
</dbReference>
<evidence type="ECO:0000256" key="4">
    <source>
        <dbReference type="ARBA" id="ARBA00023136"/>
    </source>
</evidence>
<dbReference type="InterPro" id="IPR036513">
    <property type="entry name" value="STAS_dom_sf"/>
</dbReference>
<reference evidence="9 10" key="1">
    <citation type="submission" date="2016-07" db="EMBL/GenBank/DDBJ databases">
        <title>Pervasive Adenine N6-methylation of Active Genes in Fungi.</title>
        <authorList>
            <consortium name="DOE Joint Genome Institute"/>
            <person name="Mondo S.J."/>
            <person name="Dannebaum R.O."/>
            <person name="Kuo R.C."/>
            <person name="Labutti K."/>
            <person name="Haridas S."/>
            <person name="Kuo A."/>
            <person name="Salamov A."/>
            <person name="Ahrendt S.R."/>
            <person name="Lipzen A."/>
            <person name="Sullivan W."/>
            <person name="Andreopoulos W.B."/>
            <person name="Clum A."/>
            <person name="Lindquist E."/>
            <person name="Daum C."/>
            <person name="Ramamoorthy G.K."/>
            <person name="Gryganskyi A."/>
            <person name="Culley D."/>
            <person name="Magnuson J.K."/>
            <person name="James T.Y."/>
            <person name="O'Malley M.A."/>
            <person name="Stajich J.E."/>
            <person name="Spatafora J.W."/>
            <person name="Visel A."/>
            <person name="Grigoriev I.V."/>
        </authorList>
    </citation>
    <scope>NUCLEOTIDE SEQUENCE [LARGE SCALE GENOMIC DNA]</scope>
    <source>
        <strain evidence="9 10">12-1054</strain>
    </source>
</reference>
<feature type="compositionally biased region" description="Polar residues" evidence="5">
    <location>
        <begin position="168"/>
        <end position="182"/>
    </location>
</feature>
<feature type="transmembrane region" description="Helical" evidence="6">
    <location>
        <begin position="458"/>
        <end position="479"/>
    </location>
</feature>
<dbReference type="CDD" id="cd00038">
    <property type="entry name" value="CAP_ED"/>
    <property type="match status" value="1"/>
</dbReference>
<dbReference type="SUPFAM" id="SSF52091">
    <property type="entry name" value="SpoIIaa-like"/>
    <property type="match status" value="1"/>
</dbReference>
<dbReference type="PROSITE" id="PS50042">
    <property type="entry name" value="CNMP_BINDING_3"/>
    <property type="match status" value="1"/>
</dbReference>
<name>A0A1Y2FT45_PROLT</name>
<comment type="caution">
    <text evidence="9">The sequence shown here is derived from an EMBL/GenBank/DDBJ whole genome shotgun (WGS) entry which is preliminary data.</text>
</comment>
<dbReference type="InterPro" id="IPR011547">
    <property type="entry name" value="SLC26A/SulP_dom"/>
</dbReference>
<feature type="transmembrane region" description="Helical" evidence="6">
    <location>
        <begin position="617"/>
        <end position="636"/>
    </location>
</feature>
<feature type="compositionally biased region" description="Basic and acidic residues" evidence="5">
    <location>
        <begin position="98"/>
        <end position="107"/>
    </location>
</feature>
<evidence type="ECO:0000259" key="7">
    <source>
        <dbReference type="PROSITE" id="PS50042"/>
    </source>
</evidence>
<evidence type="ECO:0000256" key="5">
    <source>
        <dbReference type="SAM" id="MobiDB-lite"/>
    </source>
</evidence>
<accession>A0A1Y2FT45</accession>
<dbReference type="OrthoDB" id="409725at2759"/>
<feature type="transmembrane region" description="Helical" evidence="6">
    <location>
        <begin position="354"/>
        <end position="374"/>
    </location>
</feature>
<feature type="transmembrane region" description="Helical" evidence="6">
    <location>
        <begin position="245"/>
        <end position="265"/>
    </location>
</feature>
<dbReference type="AlphaFoldDB" id="A0A1Y2FT45"/>
<dbReference type="InterPro" id="IPR014710">
    <property type="entry name" value="RmlC-like_jellyroll"/>
</dbReference>
<dbReference type="EMBL" id="MCFI01000002">
    <property type="protein sequence ID" value="ORY87148.1"/>
    <property type="molecule type" value="Genomic_DNA"/>
</dbReference>
<dbReference type="Gene3D" id="3.30.750.24">
    <property type="entry name" value="STAS domain"/>
    <property type="match status" value="1"/>
</dbReference>
<dbReference type="InterPro" id="IPR018490">
    <property type="entry name" value="cNMP-bd_dom_sf"/>
</dbReference>
<feature type="transmembrane region" description="Helical" evidence="6">
    <location>
        <begin position="271"/>
        <end position="289"/>
    </location>
</feature>
<dbReference type="PROSITE" id="PS50801">
    <property type="entry name" value="STAS"/>
    <property type="match status" value="1"/>
</dbReference>
<feature type="compositionally biased region" description="Polar residues" evidence="5">
    <location>
        <begin position="15"/>
        <end position="40"/>
    </location>
</feature>
<protein>
    <submittedName>
        <fullName evidence="9">Sulfate transporter family-domain-containing protein</fullName>
    </submittedName>
</protein>
<keyword evidence="4 6" id="KW-0472">Membrane</keyword>
<feature type="region of interest" description="Disordered" evidence="5">
    <location>
        <begin position="1"/>
        <end position="40"/>
    </location>
</feature>
<evidence type="ECO:0000256" key="2">
    <source>
        <dbReference type="ARBA" id="ARBA00022692"/>
    </source>
</evidence>
<proteinExistence type="predicted"/>
<sequence>MSQRDRDSFGRVLSAGSSKTQKTNETQSRDIQASSARRDSLTQSLIGRSYYSASHMAPQSLSAAQHMPHTAADVRLDTQKLAARASVSAHSPVSPRQKHAEDFDPRRGSITRTVSPGNDAIEEVSEPVSPESTFRDGANGSGLAQLLRSSPTDASKSALVEQGVTEHSIVQTPRQMSENTALLSDDDHSPRPKAGRYNTAPHSPRDLEEAIEDPQADKNLQQVKRWAKAKMKWSRIKDIEMTPKSVVKGSTTIIGFLPAVVLGLLLNILDALSYGMILFPLGTPIFANLGADGISMFYVSCIISQLVFSLGGSVFKGGIGSEMIEVVPFFHQMALSIMADIGEDKPDAVIATTILAYAISSIVTGLVFFSLGYFKLGSLIGYFPRHILVGCIGGVGWFLFVTGLEVSARLDGNLEYSLKTLQHLFEGHTALLWSIPLGLAIILEILQRLLSHPLVVPLYFCAIPLVFYIVVAAVPSLHLETLREAGWVFEAPEAGKAWYDFYTLYKFGVVDWGALARTFPAMLALTFFGVLHVPINIPALGVSTCEDNVDVNRELKAHGVSNALSGMFGSIQNYLVYTNSILFIRCGGDSRVAGVMLSIGTAAIMFIGPTLVGKIPIMVVGALIFLLGMDLLKEALIDTIGKVHLFEYLTIVVIVVTMGVFDFVLGIVVGIILACIFFVVQTSKKSPIRAHYSGASAMSTVRRPPVQQRYLRDAGHQVQVYKLSGYMFFGSVSSVEKIVREYVEERRFKSHPIRFLVLDLTLANGMDFSAAEAFTRMRRLLSTRDIHLVICGCRAGGEIMSSLQGIGLLNEDSDVEIYDDLNSALEGCENKLLEAFYTLEEHMSPQTASSNELAVPQVNQSSLEMAHSPRGALLSKAATNTLSKHKQNAGPPSKMSFAAPLPLLLQVFQDSTDKREDFWHRVCPFFVREEVAGGKILWKEHTEATCFYVVESGMIRATYRLEAGLHVESITSGTVCGELPFLAGMPRTAQLVTVSDCVLWKLDKQGWDKMQQMPGGLELALELQKIGLRLTSERLGAFLSYGLT</sequence>
<dbReference type="Pfam" id="PF00916">
    <property type="entry name" value="Sulfate_transp"/>
    <property type="match status" value="1"/>
</dbReference>
<dbReference type="Gene3D" id="2.60.120.10">
    <property type="entry name" value="Jelly Rolls"/>
    <property type="match status" value="1"/>
</dbReference>
<evidence type="ECO:0000313" key="9">
    <source>
        <dbReference type="EMBL" id="ORY87148.1"/>
    </source>
</evidence>
<dbReference type="InterPro" id="IPR052706">
    <property type="entry name" value="Membrane-Transporter-like"/>
</dbReference>
<feature type="transmembrane region" description="Helical" evidence="6">
    <location>
        <begin position="648"/>
        <end position="680"/>
    </location>
</feature>
<evidence type="ECO:0000313" key="10">
    <source>
        <dbReference type="Proteomes" id="UP000193685"/>
    </source>
</evidence>
<evidence type="ECO:0000256" key="3">
    <source>
        <dbReference type="ARBA" id="ARBA00022989"/>
    </source>
</evidence>
<keyword evidence="2 6" id="KW-0812">Transmembrane</keyword>
<evidence type="ECO:0000259" key="8">
    <source>
        <dbReference type="PROSITE" id="PS50801"/>
    </source>
</evidence>
<dbReference type="InterPro" id="IPR002645">
    <property type="entry name" value="STAS_dom"/>
</dbReference>
<feature type="transmembrane region" description="Helical" evidence="6">
    <location>
        <begin position="386"/>
        <end position="408"/>
    </location>
</feature>
<dbReference type="PANTHER" id="PTHR43310:SF4">
    <property type="entry name" value="AFR304WP"/>
    <property type="match status" value="1"/>
</dbReference>
<dbReference type="PANTHER" id="PTHR43310">
    <property type="entry name" value="SULFATE TRANSPORTER YBAR-RELATED"/>
    <property type="match status" value="1"/>
</dbReference>
<feature type="transmembrane region" description="Helical" evidence="6">
    <location>
        <begin position="514"/>
        <end position="533"/>
    </location>
</feature>
<feature type="region of interest" description="Disordered" evidence="5">
    <location>
        <begin position="82"/>
        <end position="204"/>
    </location>
</feature>
<dbReference type="OMA" id="ENEDFWF"/>
<evidence type="ECO:0000256" key="1">
    <source>
        <dbReference type="ARBA" id="ARBA00004141"/>
    </source>
</evidence>
<organism evidence="9 10">
    <name type="scientific">Protomyces lactucae-debilis</name>
    <dbReference type="NCBI Taxonomy" id="2754530"/>
    <lineage>
        <taxon>Eukaryota</taxon>
        <taxon>Fungi</taxon>
        <taxon>Dikarya</taxon>
        <taxon>Ascomycota</taxon>
        <taxon>Taphrinomycotina</taxon>
        <taxon>Taphrinomycetes</taxon>
        <taxon>Taphrinales</taxon>
        <taxon>Protomycetaceae</taxon>
        <taxon>Protomyces</taxon>
    </lineage>
</organism>
<dbReference type="InterPro" id="IPR000595">
    <property type="entry name" value="cNMP-bd_dom"/>
</dbReference>
<feature type="domain" description="STAS" evidence="8">
    <location>
        <begin position="718"/>
        <end position="828"/>
    </location>
</feature>
<dbReference type="CDD" id="cd07042">
    <property type="entry name" value="STAS_SulP_like_sulfate_transporter"/>
    <property type="match status" value="1"/>
</dbReference>
<dbReference type="GO" id="GO:0016020">
    <property type="term" value="C:membrane"/>
    <property type="evidence" value="ECO:0007669"/>
    <property type="project" value="UniProtKB-SubCell"/>
</dbReference>
<keyword evidence="3 6" id="KW-1133">Transmembrane helix</keyword>
<dbReference type="GeneID" id="63786962"/>
<feature type="transmembrane region" description="Helical" evidence="6">
    <location>
        <begin position="428"/>
        <end position="446"/>
    </location>
</feature>
<feature type="domain" description="Cyclic nucleotide-binding" evidence="7">
    <location>
        <begin position="934"/>
        <end position="1010"/>
    </location>
</feature>
<keyword evidence="10" id="KW-1185">Reference proteome</keyword>
<dbReference type="STRING" id="56484.A0A1Y2FT45"/>
<dbReference type="RefSeq" id="XP_040728004.1">
    <property type="nucleotide sequence ID" value="XM_040870363.1"/>
</dbReference>
<comment type="subcellular location">
    <subcellularLocation>
        <location evidence="1">Membrane</location>
        <topology evidence="1">Multi-pass membrane protein</topology>
    </subcellularLocation>
</comment>
<evidence type="ECO:0000256" key="6">
    <source>
        <dbReference type="SAM" id="Phobius"/>
    </source>
</evidence>
<dbReference type="Proteomes" id="UP000193685">
    <property type="component" value="Unassembled WGS sequence"/>
</dbReference>
<dbReference type="Pfam" id="PF00027">
    <property type="entry name" value="cNMP_binding"/>
    <property type="match status" value="1"/>
</dbReference>
<gene>
    <name evidence="9" type="ORF">BCR37DRAFT_385555</name>
</gene>